<evidence type="ECO:0000313" key="11">
    <source>
        <dbReference type="Proteomes" id="UP000251120"/>
    </source>
</evidence>
<dbReference type="SUPFAM" id="SSF75625">
    <property type="entry name" value="YebC-like"/>
    <property type="match status" value="1"/>
</dbReference>
<dbReference type="InterPro" id="IPR002876">
    <property type="entry name" value="Transcrip_reg_TACO1-like"/>
</dbReference>
<dbReference type="Gene3D" id="1.10.10.200">
    <property type="match status" value="1"/>
</dbReference>
<evidence type="ECO:0000256" key="1">
    <source>
        <dbReference type="ARBA" id="ARBA00008724"/>
    </source>
</evidence>
<dbReference type="GO" id="GO:0005829">
    <property type="term" value="C:cytosol"/>
    <property type="evidence" value="ECO:0007669"/>
    <property type="project" value="TreeGrafter"/>
</dbReference>
<evidence type="ECO:0000259" key="8">
    <source>
        <dbReference type="Pfam" id="PF20772"/>
    </source>
</evidence>
<keyword evidence="2 6" id="KW-0963">Cytoplasm</keyword>
<evidence type="ECO:0000256" key="6">
    <source>
        <dbReference type="HAMAP-Rule" id="MF_00693"/>
    </source>
</evidence>
<evidence type="ECO:0000256" key="5">
    <source>
        <dbReference type="ARBA" id="ARBA00023163"/>
    </source>
</evidence>
<evidence type="ECO:0000256" key="2">
    <source>
        <dbReference type="ARBA" id="ARBA00022490"/>
    </source>
</evidence>
<dbReference type="RefSeq" id="WP_112870224.1">
    <property type="nucleotide sequence ID" value="NZ_CP021781.1"/>
</dbReference>
<evidence type="ECO:0000313" key="9">
    <source>
        <dbReference type="EMBL" id="AXA34048.1"/>
    </source>
</evidence>
<organism evidence="9 11">
    <name type="scientific">Francisella adeliensis</name>
    <dbReference type="NCBI Taxonomy" id="2007306"/>
    <lineage>
        <taxon>Bacteria</taxon>
        <taxon>Pseudomonadati</taxon>
        <taxon>Pseudomonadota</taxon>
        <taxon>Gammaproteobacteria</taxon>
        <taxon>Thiotrichales</taxon>
        <taxon>Francisellaceae</taxon>
        <taxon>Francisella</taxon>
    </lineage>
</organism>
<dbReference type="KEGG" id="fad:CDH04_06330"/>
<evidence type="ECO:0000256" key="4">
    <source>
        <dbReference type="ARBA" id="ARBA00023125"/>
    </source>
</evidence>
<dbReference type="HAMAP" id="MF_00693">
    <property type="entry name" value="Transcrip_reg_TACO1"/>
    <property type="match status" value="1"/>
</dbReference>
<keyword evidence="3 6" id="KW-0805">Transcription regulation</keyword>
<evidence type="ECO:0000259" key="7">
    <source>
        <dbReference type="Pfam" id="PF01709"/>
    </source>
</evidence>
<dbReference type="InterPro" id="IPR017856">
    <property type="entry name" value="Integrase-like_N"/>
</dbReference>
<comment type="similarity">
    <text evidence="1 6">Belongs to the TACO1 family.</text>
</comment>
<dbReference type="NCBIfam" id="NF001030">
    <property type="entry name" value="PRK00110.1"/>
    <property type="match status" value="1"/>
</dbReference>
<reference evidence="10 12" key="2">
    <citation type="submission" date="2019-08" db="EMBL/GenBank/DDBJ databases">
        <title>Complete genome sequences of Francisella adeliensis (FSC1325 and FSC1326).</title>
        <authorList>
            <person name="Ohrman C."/>
            <person name="Uneklint I."/>
            <person name="Vallesi A."/>
            <person name="Karlsson L."/>
            <person name="Sjodin A."/>
        </authorList>
    </citation>
    <scope>NUCLEOTIDE SEQUENCE [LARGE SCALE GENOMIC DNA]</scope>
    <source>
        <strain evidence="10 12">FSC1325</strain>
    </source>
</reference>
<dbReference type="Gene3D" id="3.30.70.980">
    <property type="match status" value="2"/>
</dbReference>
<sequence>MAGHSKWANIKHKKAKEDAKRGKVFTKLIREITVAARLGGGDKDANPRLRAAVATAFANNMSKDTVERAVAKGAGGDDGANVEEVRYEGYGPAGVAIMVDCMTDNRNRTVAEVRHAFSKSGGNLGTDGSVGYMFEKKGIISFDDSVDEDTIMEVALESGAEDVVTHEDGSIDVITAPQDFSDVQESLVEKGFAAISAEVTFDADVKAELDVDTAEKVMNLIDKLEDLDDVQSVYSNANFTQELMEQLG</sequence>
<keyword evidence="5 6" id="KW-0804">Transcription</keyword>
<dbReference type="Pfam" id="PF01709">
    <property type="entry name" value="Transcrip_reg"/>
    <property type="match status" value="1"/>
</dbReference>
<evidence type="ECO:0000313" key="10">
    <source>
        <dbReference type="EMBL" id="QIW12287.1"/>
    </source>
</evidence>
<dbReference type="GO" id="GO:0003677">
    <property type="term" value="F:DNA binding"/>
    <property type="evidence" value="ECO:0007669"/>
    <property type="project" value="UniProtKB-UniRule"/>
</dbReference>
<keyword evidence="4 6" id="KW-0238">DNA-binding</keyword>
<dbReference type="InterPro" id="IPR049083">
    <property type="entry name" value="TACO1_YebC_N"/>
</dbReference>
<dbReference type="FunFam" id="1.10.10.200:FF:000001">
    <property type="entry name" value="Probable transcriptional regulatory protein YebC"/>
    <property type="match status" value="1"/>
</dbReference>
<dbReference type="Proteomes" id="UP000251120">
    <property type="component" value="Chromosome"/>
</dbReference>
<name>A0A2Z4XZH1_9GAMM</name>
<dbReference type="OrthoDB" id="9781053at2"/>
<dbReference type="NCBIfam" id="TIGR01033">
    <property type="entry name" value="YebC/PmpR family DNA-binding transcriptional regulator"/>
    <property type="match status" value="1"/>
</dbReference>
<gene>
    <name evidence="9" type="ORF">CDH04_06330</name>
    <name evidence="10" type="ORF">FZC43_06330</name>
</gene>
<dbReference type="PANTHER" id="PTHR12532">
    <property type="entry name" value="TRANSLATIONAL ACTIVATOR OF CYTOCHROME C OXIDASE 1"/>
    <property type="match status" value="1"/>
</dbReference>
<dbReference type="InterPro" id="IPR026564">
    <property type="entry name" value="Transcrip_reg_TACO1-like_dom3"/>
</dbReference>
<dbReference type="InterPro" id="IPR048300">
    <property type="entry name" value="TACO1_YebC-like_2nd/3rd_dom"/>
</dbReference>
<proteinExistence type="inferred from homology"/>
<dbReference type="EMBL" id="CP021781">
    <property type="protein sequence ID" value="AXA34048.1"/>
    <property type="molecule type" value="Genomic_DNA"/>
</dbReference>
<dbReference type="GO" id="GO:0006355">
    <property type="term" value="P:regulation of DNA-templated transcription"/>
    <property type="evidence" value="ECO:0007669"/>
    <property type="project" value="UniProtKB-UniRule"/>
</dbReference>
<protein>
    <recommendedName>
        <fullName evidence="6">Probable transcriptional regulatory protein CDH04_06330</fullName>
    </recommendedName>
</protein>
<dbReference type="Pfam" id="PF20772">
    <property type="entry name" value="TACO1_YebC_N"/>
    <property type="match status" value="1"/>
</dbReference>
<keyword evidence="12" id="KW-1185">Reference proteome</keyword>
<accession>A0A2Z4XZH1</accession>
<reference evidence="9 11" key="1">
    <citation type="submission" date="2017-06" db="EMBL/GenBank/DDBJ databases">
        <title>Complete genome of Francisella adeliensis.</title>
        <authorList>
            <person name="Vallesi A."/>
            <person name="Sjodin A."/>
        </authorList>
    </citation>
    <scope>NUCLEOTIDE SEQUENCE [LARGE SCALE GENOMIC DNA]</scope>
    <source>
        <strain evidence="9 11">FDC440</strain>
    </source>
</reference>
<dbReference type="EMBL" id="CP043424">
    <property type="protein sequence ID" value="QIW12287.1"/>
    <property type="molecule type" value="Genomic_DNA"/>
</dbReference>
<feature type="domain" description="TACO1/YebC-like N-terminal" evidence="8">
    <location>
        <begin position="5"/>
        <end position="75"/>
    </location>
</feature>
<dbReference type="InterPro" id="IPR029072">
    <property type="entry name" value="YebC-like"/>
</dbReference>
<feature type="domain" description="TACO1/YebC-like second and third" evidence="7">
    <location>
        <begin position="83"/>
        <end position="237"/>
    </location>
</feature>
<dbReference type="Proteomes" id="UP000681131">
    <property type="component" value="Chromosome"/>
</dbReference>
<dbReference type="AlphaFoldDB" id="A0A2Z4XZH1"/>
<dbReference type="PANTHER" id="PTHR12532:SF6">
    <property type="entry name" value="TRANSCRIPTIONAL REGULATORY PROTEIN YEBC-RELATED"/>
    <property type="match status" value="1"/>
</dbReference>
<evidence type="ECO:0000256" key="3">
    <source>
        <dbReference type="ARBA" id="ARBA00023015"/>
    </source>
</evidence>
<dbReference type="NCBIfam" id="NF009044">
    <property type="entry name" value="PRK12378.1"/>
    <property type="match status" value="1"/>
</dbReference>
<evidence type="ECO:0000313" key="12">
    <source>
        <dbReference type="Proteomes" id="UP000681131"/>
    </source>
</evidence>
<comment type="subcellular location">
    <subcellularLocation>
        <location evidence="6">Cytoplasm</location>
    </subcellularLocation>
</comment>
<dbReference type="FunFam" id="3.30.70.980:FF:000002">
    <property type="entry name" value="Probable transcriptional regulatory protein YebC"/>
    <property type="match status" value="1"/>
</dbReference>